<dbReference type="InterPro" id="IPR043168">
    <property type="entry name" value="DegV_C"/>
</dbReference>
<name>A0ABP9W7T2_9DEIO</name>
<dbReference type="PANTHER" id="PTHR33434">
    <property type="entry name" value="DEGV DOMAIN-CONTAINING PROTEIN DR_1986-RELATED"/>
    <property type="match status" value="1"/>
</dbReference>
<accession>A0ABP9W7T2</accession>
<dbReference type="RefSeq" id="WP_345461624.1">
    <property type="nucleotide sequence ID" value="NZ_BAABRP010000001.1"/>
</dbReference>
<proteinExistence type="predicted"/>
<protein>
    <submittedName>
        <fullName evidence="2">Protein DegV</fullName>
    </submittedName>
</protein>
<dbReference type="EMBL" id="BAABRP010000001">
    <property type="protein sequence ID" value="GAA5512227.1"/>
    <property type="molecule type" value="Genomic_DNA"/>
</dbReference>
<comment type="caution">
    <text evidence="2">The sequence shown here is derived from an EMBL/GenBank/DDBJ whole genome shotgun (WGS) entry which is preliminary data.</text>
</comment>
<dbReference type="PANTHER" id="PTHR33434:SF2">
    <property type="entry name" value="FATTY ACID-BINDING PROTEIN TM_1468"/>
    <property type="match status" value="1"/>
</dbReference>
<gene>
    <name evidence="2" type="primary">degV_2</name>
    <name evidence="2" type="ORF">Dcar01_00941</name>
</gene>
<dbReference type="InterPro" id="IPR050270">
    <property type="entry name" value="DegV_domain_contain"/>
</dbReference>
<sequence>MTPPLFAVSTDGGLDAFAGLNNAVPVAPFSLNFGSRTYRMDEITREGLYRELQTNPEHPTSSQPTPQDWAQAYTQASGGTLPVLGLTISSGLSGSLNAAEQARAVVPQIPVTLHDTRTLSAAQAFQVHAAATAAGRGETLETALDWVRQTAAETELYFTIETLEYLRRGGRIGRVQATLGGLLNLKPVITVDRATGAYTNVGRARSYKGAIEAVAAQVTARYGEGTPLRLGLLYGSVREDADALLEVIQARHPVVWSGAAGVNPVLNVHTGPRALGVAAAPGHWVWER</sequence>
<dbReference type="Gene3D" id="3.30.1180.10">
    <property type="match status" value="1"/>
</dbReference>
<dbReference type="NCBIfam" id="TIGR00762">
    <property type="entry name" value="DegV"/>
    <property type="match status" value="1"/>
</dbReference>
<dbReference type="Pfam" id="PF02645">
    <property type="entry name" value="DegV"/>
    <property type="match status" value="1"/>
</dbReference>
<reference evidence="2 3" key="1">
    <citation type="submission" date="2024-02" db="EMBL/GenBank/DDBJ databases">
        <title>Deinococcus carri NBRC 110142.</title>
        <authorList>
            <person name="Ichikawa N."/>
            <person name="Katano-Makiyama Y."/>
            <person name="Hidaka K."/>
        </authorList>
    </citation>
    <scope>NUCLEOTIDE SEQUENCE [LARGE SCALE GENOMIC DNA]</scope>
    <source>
        <strain evidence="2 3">NBRC 110142</strain>
    </source>
</reference>
<keyword evidence="3" id="KW-1185">Reference proteome</keyword>
<dbReference type="InterPro" id="IPR003797">
    <property type="entry name" value="DegV"/>
</dbReference>
<dbReference type="Proteomes" id="UP001401887">
    <property type="component" value="Unassembled WGS sequence"/>
</dbReference>
<evidence type="ECO:0000256" key="1">
    <source>
        <dbReference type="ARBA" id="ARBA00023121"/>
    </source>
</evidence>
<keyword evidence="1" id="KW-0446">Lipid-binding</keyword>
<dbReference type="SUPFAM" id="SSF82549">
    <property type="entry name" value="DAK1/DegV-like"/>
    <property type="match status" value="1"/>
</dbReference>
<organism evidence="2 3">
    <name type="scientific">Deinococcus carri</name>
    <dbReference type="NCBI Taxonomy" id="1211323"/>
    <lineage>
        <taxon>Bacteria</taxon>
        <taxon>Thermotogati</taxon>
        <taxon>Deinococcota</taxon>
        <taxon>Deinococci</taxon>
        <taxon>Deinococcales</taxon>
        <taxon>Deinococcaceae</taxon>
        <taxon>Deinococcus</taxon>
    </lineage>
</organism>
<dbReference type="Gene3D" id="3.40.50.10170">
    <property type="match status" value="1"/>
</dbReference>
<evidence type="ECO:0000313" key="3">
    <source>
        <dbReference type="Proteomes" id="UP001401887"/>
    </source>
</evidence>
<dbReference type="PROSITE" id="PS51482">
    <property type="entry name" value="DEGV"/>
    <property type="match status" value="1"/>
</dbReference>
<evidence type="ECO:0000313" key="2">
    <source>
        <dbReference type="EMBL" id="GAA5512227.1"/>
    </source>
</evidence>